<comment type="caution">
    <text evidence="1">The sequence shown here is derived from an EMBL/GenBank/DDBJ whole genome shotgun (WGS) entry which is preliminary data.</text>
</comment>
<name>A0ABN9TQD0_9DINO</name>
<evidence type="ECO:0000313" key="1">
    <source>
        <dbReference type="EMBL" id="CAK0848115.1"/>
    </source>
</evidence>
<sequence>MSNPRALLQCSPALSTARSCVGERAHVLSIATEYRQEAVILERCALLLGYEFQFCGLGEEWVGWGTKLVQYRRSLEKGLGSGSIAPADPVMLIDGWDCALVGPADEFCEKMASEASRIDEVAPGSGTPWRYPNAGAVCGRAGPVLQLVEDLLEGLCSRRYLVHDFPDGNDQDRVHEHLLEHGERGAPLPFLVDDRCGIFQCLYESEPQWDIEDLEAPIPRLRNRVTGERPLVLHGNGHTGRWFLSGLWRELELLRRVDLTPGMLAHLPYDGPVPPGTVPDEATERNWVATFELYRIIEKQMEYARKGLEWDPWKIARGEMAPGGEPRRS</sequence>
<organism evidence="1 2">
    <name type="scientific">Prorocentrum cordatum</name>
    <dbReference type="NCBI Taxonomy" id="2364126"/>
    <lineage>
        <taxon>Eukaryota</taxon>
        <taxon>Sar</taxon>
        <taxon>Alveolata</taxon>
        <taxon>Dinophyceae</taxon>
        <taxon>Prorocentrales</taxon>
        <taxon>Prorocentraceae</taxon>
        <taxon>Prorocentrum</taxon>
    </lineage>
</organism>
<reference evidence="1" key="1">
    <citation type="submission" date="2023-10" db="EMBL/GenBank/DDBJ databases">
        <authorList>
            <person name="Chen Y."/>
            <person name="Shah S."/>
            <person name="Dougan E. K."/>
            <person name="Thang M."/>
            <person name="Chan C."/>
        </authorList>
    </citation>
    <scope>NUCLEOTIDE SEQUENCE [LARGE SCALE GENOMIC DNA]</scope>
</reference>
<gene>
    <name evidence="1" type="ORF">PCOR1329_LOCUS41139</name>
</gene>
<accession>A0ABN9TQD0</accession>
<protein>
    <submittedName>
        <fullName evidence="1">Uncharacterized protein</fullName>
    </submittedName>
</protein>
<keyword evidence="2" id="KW-1185">Reference proteome</keyword>
<dbReference type="CDD" id="cd22997">
    <property type="entry name" value="GT_LH"/>
    <property type="match status" value="1"/>
</dbReference>
<evidence type="ECO:0000313" key="2">
    <source>
        <dbReference type="Proteomes" id="UP001189429"/>
    </source>
</evidence>
<proteinExistence type="predicted"/>
<dbReference type="Proteomes" id="UP001189429">
    <property type="component" value="Unassembled WGS sequence"/>
</dbReference>
<dbReference type="EMBL" id="CAUYUJ010014950">
    <property type="protein sequence ID" value="CAK0848115.1"/>
    <property type="molecule type" value="Genomic_DNA"/>
</dbReference>